<dbReference type="EMBL" id="JACGWL010000006">
    <property type="protein sequence ID" value="KAK4399938.1"/>
    <property type="molecule type" value="Genomic_DNA"/>
</dbReference>
<comment type="caution">
    <text evidence="2">The sequence shown here is derived from an EMBL/GenBank/DDBJ whole genome shotgun (WGS) entry which is preliminary data.</text>
</comment>
<evidence type="ECO:0000313" key="3">
    <source>
        <dbReference type="Proteomes" id="UP001289374"/>
    </source>
</evidence>
<dbReference type="Proteomes" id="UP001289374">
    <property type="component" value="Unassembled WGS sequence"/>
</dbReference>
<gene>
    <name evidence="2" type="ORF">Sango_1099900</name>
</gene>
<accession>A0AAE1WUL5</accession>
<dbReference type="InterPro" id="IPR002156">
    <property type="entry name" value="RNaseH_domain"/>
</dbReference>
<dbReference type="AlphaFoldDB" id="A0AAE1WUL5"/>
<dbReference type="Pfam" id="PF13456">
    <property type="entry name" value="RVT_3"/>
    <property type="match status" value="1"/>
</dbReference>
<dbReference type="GO" id="GO:0003676">
    <property type="term" value="F:nucleic acid binding"/>
    <property type="evidence" value="ECO:0007669"/>
    <property type="project" value="InterPro"/>
</dbReference>
<keyword evidence="3" id="KW-1185">Reference proteome</keyword>
<proteinExistence type="predicted"/>
<feature type="domain" description="RNase H type-1" evidence="1">
    <location>
        <begin position="135"/>
        <end position="244"/>
    </location>
</feature>
<dbReference type="InterPro" id="IPR052929">
    <property type="entry name" value="RNase_H-like_EbsB-rel"/>
</dbReference>
<evidence type="ECO:0000259" key="1">
    <source>
        <dbReference type="Pfam" id="PF13456"/>
    </source>
</evidence>
<organism evidence="2 3">
    <name type="scientific">Sesamum angolense</name>
    <dbReference type="NCBI Taxonomy" id="2727404"/>
    <lineage>
        <taxon>Eukaryota</taxon>
        <taxon>Viridiplantae</taxon>
        <taxon>Streptophyta</taxon>
        <taxon>Embryophyta</taxon>
        <taxon>Tracheophyta</taxon>
        <taxon>Spermatophyta</taxon>
        <taxon>Magnoliopsida</taxon>
        <taxon>eudicotyledons</taxon>
        <taxon>Gunneridae</taxon>
        <taxon>Pentapetalae</taxon>
        <taxon>asterids</taxon>
        <taxon>lamiids</taxon>
        <taxon>Lamiales</taxon>
        <taxon>Pedaliaceae</taxon>
        <taxon>Sesamum</taxon>
    </lineage>
</organism>
<evidence type="ECO:0000313" key="2">
    <source>
        <dbReference type="EMBL" id="KAK4399938.1"/>
    </source>
</evidence>
<dbReference type="InterPro" id="IPR044730">
    <property type="entry name" value="RNase_H-like_dom_plant"/>
</dbReference>
<dbReference type="PANTHER" id="PTHR47074:SF48">
    <property type="entry name" value="POLYNUCLEOTIDYL TRANSFERASE, RIBONUCLEASE H-LIKE SUPERFAMILY PROTEIN"/>
    <property type="match status" value="1"/>
</dbReference>
<dbReference type="PANTHER" id="PTHR47074">
    <property type="entry name" value="BNAC02G40300D PROTEIN"/>
    <property type="match status" value="1"/>
</dbReference>
<reference evidence="2" key="1">
    <citation type="submission" date="2020-06" db="EMBL/GenBank/DDBJ databases">
        <authorList>
            <person name="Li T."/>
            <person name="Hu X."/>
            <person name="Zhang T."/>
            <person name="Song X."/>
            <person name="Zhang H."/>
            <person name="Dai N."/>
            <person name="Sheng W."/>
            <person name="Hou X."/>
            <person name="Wei L."/>
        </authorList>
    </citation>
    <scope>NUCLEOTIDE SEQUENCE</scope>
    <source>
        <strain evidence="2">K16</strain>
        <tissue evidence="2">Leaf</tissue>
    </source>
</reference>
<reference evidence="2" key="2">
    <citation type="journal article" date="2024" name="Plant">
        <title>Genomic evolution and insights into agronomic trait innovations of Sesamum species.</title>
        <authorList>
            <person name="Miao H."/>
            <person name="Wang L."/>
            <person name="Qu L."/>
            <person name="Liu H."/>
            <person name="Sun Y."/>
            <person name="Le M."/>
            <person name="Wang Q."/>
            <person name="Wei S."/>
            <person name="Zheng Y."/>
            <person name="Lin W."/>
            <person name="Duan Y."/>
            <person name="Cao H."/>
            <person name="Xiong S."/>
            <person name="Wang X."/>
            <person name="Wei L."/>
            <person name="Li C."/>
            <person name="Ma Q."/>
            <person name="Ju M."/>
            <person name="Zhao R."/>
            <person name="Li G."/>
            <person name="Mu C."/>
            <person name="Tian Q."/>
            <person name="Mei H."/>
            <person name="Zhang T."/>
            <person name="Gao T."/>
            <person name="Zhang H."/>
        </authorList>
    </citation>
    <scope>NUCLEOTIDE SEQUENCE</scope>
    <source>
        <strain evidence="2">K16</strain>
    </source>
</reference>
<protein>
    <recommendedName>
        <fullName evidence="1">RNase H type-1 domain-containing protein</fullName>
    </recommendedName>
</protein>
<name>A0AAE1WUL5_9LAMI</name>
<dbReference type="CDD" id="cd06222">
    <property type="entry name" value="RNase_H_like"/>
    <property type="match status" value="1"/>
</dbReference>
<sequence length="245" mass="27158">MTSFDDANDDVVEEWEKSAAGIIVRVDKNPGAVCWLRQQNDINMGSRQRRRRGTAHPVNCLLARQVWPLGFREWASAASAQLDGADVRLLLCTWWCRTGVVMNERCLDPLQVSKWIAPSSGHIKVNYDSATFWNGGELGLGVVDQGASGECLARLSKCVLRLGDGEVAEALSAREAIILAQHKVWHLVIFEGDCATLIHKILFPNYNLSTIGLIIVDIRTFTIRSRFVAFQLVKRSCNGVAHALS</sequence>
<dbReference type="GO" id="GO:0004523">
    <property type="term" value="F:RNA-DNA hybrid ribonuclease activity"/>
    <property type="evidence" value="ECO:0007669"/>
    <property type="project" value="InterPro"/>
</dbReference>